<dbReference type="GO" id="GO:0048814">
    <property type="term" value="P:regulation of dendrite morphogenesis"/>
    <property type="evidence" value="ECO:0007669"/>
    <property type="project" value="TreeGrafter"/>
</dbReference>
<feature type="compositionally biased region" description="Polar residues" evidence="7">
    <location>
        <begin position="1"/>
        <end position="34"/>
    </location>
</feature>
<dbReference type="SUPFAM" id="SSF56204">
    <property type="entry name" value="Hect, E3 ligase catalytic domain"/>
    <property type="match status" value="1"/>
</dbReference>
<dbReference type="CDD" id="cd00078">
    <property type="entry name" value="HECTc"/>
    <property type="match status" value="1"/>
</dbReference>
<dbReference type="Gene3D" id="3.30.2160.10">
    <property type="entry name" value="Hect, E3 ligase catalytic domain"/>
    <property type="match status" value="1"/>
</dbReference>
<dbReference type="SUPFAM" id="SSF51045">
    <property type="entry name" value="WW domain"/>
    <property type="match status" value="2"/>
</dbReference>
<dbReference type="Pfam" id="PF00632">
    <property type="entry name" value="HECT"/>
    <property type="match status" value="1"/>
</dbReference>
<gene>
    <name evidence="8" type="ORF">QR98_0056320</name>
</gene>
<dbReference type="InterPro" id="IPR040524">
    <property type="entry name" value="HECW1_helix"/>
</dbReference>
<evidence type="ECO:0000313" key="8">
    <source>
        <dbReference type="EMBL" id="KPM07147.1"/>
    </source>
</evidence>
<feature type="compositionally biased region" description="Basic and acidic residues" evidence="7">
    <location>
        <begin position="36"/>
        <end position="45"/>
    </location>
</feature>
<dbReference type="InterPro" id="IPR001202">
    <property type="entry name" value="WW_dom"/>
</dbReference>
<dbReference type="InterPro" id="IPR035983">
    <property type="entry name" value="Hect_E3_ubiquitin_ligase"/>
</dbReference>
<dbReference type="FunFam" id="3.30.2410.10:FF:000002">
    <property type="entry name" value="E3 ubiquitin-protein ligase HECW2"/>
    <property type="match status" value="1"/>
</dbReference>
<dbReference type="InterPro" id="IPR036020">
    <property type="entry name" value="WW_dom_sf"/>
</dbReference>
<dbReference type="PROSITE" id="PS50237">
    <property type="entry name" value="HECT"/>
    <property type="match status" value="1"/>
</dbReference>
<dbReference type="Gene3D" id="3.30.2410.10">
    <property type="entry name" value="Hect, E3 ligase catalytic domain"/>
    <property type="match status" value="1"/>
</dbReference>
<dbReference type="Proteomes" id="UP000616769">
    <property type="component" value="Unassembled WGS sequence"/>
</dbReference>
<keyword evidence="6" id="KW-0833">Ubl conjugation pathway</keyword>
<dbReference type="UniPathway" id="UPA00143"/>
<dbReference type="PANTHER" id="PTHR11254:SF320">
    <property type="entry name" value="HECT-TYPE E3 UBIQUITIN TRANSFERASE"/>
    <property type="match status" value="1"/>
</dbReference>
<comment type="caution">
    <text evidence="8">The sequence shown here is derived from an EMBL/GenBank/DDBJ whole genome shotgun (WGS) entry which is preliminary data.</text>
</comment>
<protein>
    <recommendedName>
        <fullName evidence="3">HECT-type E3 ubiquitin transferase</fullName>
        <ecNumber evidence="3">2.3.2.26</ecNumber>
    </recommendedName>
</protein>
<dbReference type="Pfam" id="PF18436">
    <property type="entry name" value="HECW1_helix"/>
    <property type="match status" value="1"/>
</dbReference>
<reference evidence="8 9" key="1">
    <citation type="journal article" date="2015" name="Parasit. Vectors">
        <title>Draft genome of the scabies mite.</title>
        <authorList>
            <person name="Rider S.D.Jr."/>
            <person name="Morgan M.S."/>
            <person name="Arlian L.G."/>
        </authorList>
    </citation>
    <scope>NUCLEOTIDE SEQUENCE [LARGE SCALE GENOMIC DNA]</scope>
    <source>
        <strain evidence="8">Arlian Lab</strain>
    </source>
</reference>
<dbReference type="OrthoDB" id="5987976at2759"/>
<evidence type="ECO:0000313" key="9">
    <source>
        <dbReference type="Proteomes" id="UP000616769"/>
    </source>
</evidence>
<dbReference type="Pfam" id="PF00397">
    <property type="entry name" value="WW"/>
    <property type="match status" value="2"/>
</dbReference>
<dbReference type="PROSITE" id="PS01159">
    <property type="entry name" value="WW_DOMAIN_1"/>
    <property type="match status" value="2"/>
</dbReference>
<dbReference type="Gene3D" id="2.20.70.10">
    <property type="match status" value="2"/>
</dbReference>
<proteinExistence type="predicted"/>
<dbReference type="SMART" id="SM00119">
    <property type="entry name" value="HECTc"/>
    <property type="match status" value="1"/>
</dbReference>
<dbReference type="PROSITE" id="PS50020">
    <property type="entry name" value="WW_DOMAIN_2"/>
    <property type="match status" value="2"/>
</dbReference>
<accession>A0A132A896</accession>
<evidence type="ECO:0000256" key="5">
    <source>
        <dbReference type="ARBA" id="ARBA00022737"/>
    </source>
</evidence>
<comment type="pathway">
    <text evidence="2">Protein modification; protein ubiquitination.</text>
</comment>
<feature type="region of interest" description="Disordered" evidence="7">
    <location>
        <begin position="561"/>
        <end position="586"/>
    </location>
</feature>
<dbReference type="VEuPathDB" id="VectorBase:SSCA006899"/>
<evidence type="ECO:0000256" key="7">
    <source>
        <dbReference type="SAM" id="MobiDB-lite"/>
    </source>
</evidence>
<keyword evidence="4" id="KW-0808">Transferase</keyword>
<dbReference type="EMBL" id="JXLN01011344">
    <property type="protein sequence ID" value="KPM07147.1"/>
    <property type="molecule type" value="Genomic_DNA"/>
</dbReference>
<evidence type="ECO:0000256" key="1">
    <source>
        <dbReference type="ARBA" id="ARBA00000885"/>
    </source>
</evidence>
<evidence type="ECO:0000256" key="3">
    <source>
        <dbReference type="ARBA" id="ARBA00012485"/>
    </source>
</evidence>
<evidence type="ECO:0000256" key="6">
    <source>
        <dbReference type="ARBA" id="ARBA00022786"/>
    </source>
</evidence>
<comment type="catalytic activity">
    <reaction evidence="1">
        <text>S-ubiquitinyl-[E2 ubiquitin-conjugating enzyme]-L-cysteine + [acceptor protein]-L-lysine = [E2 ubiquitin-conjugating enzyme]-L-cysteine + N(6)-ubiquitinyl-[acceptor protein]-L-lysine.</text>
        <dbReference type="EC" id="2.3.2.26"/>
    </reaction>
</comment>
<feature type="region of interest" description="Disordered" evidence="7">
    <location>
        <begin position="1"/>
        <end position="59"/>
    </location>
</feature>
<dbReference type="GO" id="GO:0005737">
    <property type="term" value="C:cytoplasm"/>
    <property type="evidence" value="ECO:0007669"/>
    <property type="project" value="TreeGrafter"/>
</dbReference>
<dbReference type="Gene3D" id="3.90.1750.10">
    <property type="entry name" value="Hect, E3 ligase catalytic domains"/>
    <property type="match status" value="1"/>
</dbReference>
<name>A0A132A896_SARSC</name>
<keyword evidence="5" id="KW-0677">Repeat</keyword>
<dbReference type="FunFam" id="3.30.2160.10:FF:000001">
    <property type="entry name" value="E3 ubiquitin-protein ligase NEDD4-like"/>
    <property type="match status" value="1"/>
</dbReference>
<dbReference type="GO" id="GO:0061630">
    <property type="term" value="F:ubiquitin protein ligase activity"/>
    <property type="evidence" value="ECO:0007669"/>
    <property type="project" value="UniProtKB-EC"/>
</dbReference>
<evidence type="ECO:0000256" key="2">
    <source>
        <dbReference type="ARBA" id="ARBA00004906"/>
    </source>
</evidence>
<organism evidence="8 9">
    <name type="scientific">Sarcoptes scabiei</name>
    <name type="common">Itch mite</name>
    <name type="synonym">Acarus scabiei</name>
    <dbReference type="NCBI Taxonomy" id="52283"/>
    <lineage>
        <taxon>Eukaryota</taxon>
        <taxon>Metazoa</taxon>
        <taxon>Ecdysozoa</taxon>
        <taxon>Arthropoda</taxon>
        <taxon>Chelicerata</taxon>
        <taxon>Arachnida</taxon>
        <taxon>Acari</taxon>
        <taxon>Acariformes</taxon>
        <taxon>Sarcoptiformes</taxon>
        <taxon>Astigmata</taxon>
        <taxon>Psoroptidia</taxon>
        <taxon>Sarcoptoidea</taxon>
        <taxon>Sarcoptidae</taxon>
        <taxon>Sarcoptinae</taxon>
        <taxon>Sarcoptes</taxon>
    </lineage>
</organism>
<dbReference type="GO" id="GO:0009966">
    <property type="term" value="P:regulation of signal transduction"/>
    <property type="evidence" value="ECO:0007669"/>
    <property type="project" value="UniProtKB-ARBA"/>
</dbReference>
<dbReference type="AlphaFoldDB" id="A0A132A896"/>
<sequence length="1115" mass="127101">MSSPQTTSQNIESNNISKNQSFFEQNPPSENFTGNEDFHSSHENPGENLNSENSGDLVDLKPSTSQVVENTLSDLITQFHSLLNSPINTCDDSNNSDPSYGLSEVILEDSACVNDSDNSAKTTPTCDPSLESFVNEIRPIQNLDSDNFKQNTNYFRHDLEDIAEIPNDCEDMEEISINENFQSDKCDRKNNISTSQVSLNNQNSEACKASNNERTICPDDASKQPTRLKEQTISTKIPSDQNNFHRRLERIQKIPPDDNVSANYGNKQSIQGTSGSLDGELVAALKVLSNPTNLKSNPTQIPNQFNKIEYSKNSIESNVFMGINFLPMTPDKELISLNKGRSNPSNLINSQNLPNVRSATITRLPSLPERSFRYSRVDTEEPLPPNWEARRDVHGRVFYIDHANRTTTWIRPIYKPNIVASSSRNCDNLDVPAVKFLLRPDFFSLMHLNDEALSQFNSSPTLKHMITKIRREGQQSPPVTVSFERYQHNRDLVSLINKFVDVSKPLPSGWESKRDHSNKTFFIDHTTRSTTYIDPRLPLTIPEVYPHNVSAIPLRRRNQISNSSKKSIPVESSIPSGILPIPPPRPQSNSLTNLGTTMPSTISEQSMALYEVSVPSTYNDKVVAFLQQPNIWDILSERKSSVKNNSSLRDRIITIRSEGVDALRRYTNDIDLILLLSLFENEIMSYVPISSSNNCTQLAHNKPQTSYFSFISSSTPIPRIAGSYGPYKRDFDAKLRNFYRKLEKNGYGQGPSKLKLVVRRDHLLEDAFNKIMVISTKKELQKSRLYINFTGEEGLDYGGPSREFFFLLSRELFNPYYGLFEYSANDQYTVQISPMSAFVDDYQEWFRFAGRVLGLALIHQYLLDAFFTRPFYKNLLKSDCDLSDLEYLDAGFHQSLMWLKENDITEMQDALDLTFSVTEEIAGQIVEKELKPSGRNISVTERNKKEYIEKMVRWRVERGVSEQSLALLKGFNEVIEHRFLSIFDARELELVIAGTAEIDLNDWRKNTEYRSGYHDGHPVIQWFWVAIEHRFDNEQRLRLLQFVTGTSSIPYEGFAALRGSNGPRKFCIEKLGKPTSLPRAHTCFNRLDLPPYTSFESLYEKLLLAVEESSTFGIE</sequence>
<dbReference type="GO" id="GO:0006511">
    <property type="term" value="P:ubiquitin-dependent protein catabolic process"/>
    <property type="evidence" value="ECO:0007669"/>
    <property type="project" value="TreeGrafter"/>
</dbReference>
<dbReference type="CDD" id="cd00201">
    <property type="entry name" value="WW"/>
    <property type="match status" value="2"/>
</dbReference>
<dbReference type="EC" id="2.3.2.26" evidence="3"/>
<evidence type="ECO:0000256" key="4">
    <source>
        <dbReference type="ARBA" id="ARBA00022679"/>
    </source>
</evidence>
<dbReference type="SMART" id="SM00456">
    <property type="entry name" value="WW"/>
    <property type="match status" value="2"/>
</dbReference>
<dbReference type="PANTHER" id="PTHR11254">
    <property type="entry name" value="HECT DOMAIN UBIQUITIN-PROTEIN LIGASE"/>
    <property type="match status" value="1"/>
</dbReference>
<dbReference type="InterPro" id="IPR050409">
    <property type="entry name" value="E3_ubiq-protein_ligase"/>
</dbReference>
<dbReference type="InterPro" id="IPR000569">
    <property type="entry name" value="HECT_dom"/>
</dbReference>
<dbReference type="GO" id="GO:0016567">
    <property type="term" value="P:protein ubiquitination"/>
    <property type="evidence" value="ECO:0007669"/>
    <property type="project" value="UniProtKB-UniPathway"/>
</dbReference>
<dbReference type="FunFam" id="3.90.1750.10:FF:000079">
    <property type="entry name" value="E3 ubiquitin-protein ligase"/>
    <property type="match status" value="1"/>
</dbReference>